<dbReference type="InterPro" id="IPR036236">
    <property type="entry name" value="Znf_C2H2_sf"/>
</dbReference>
<dbReference type="EMBL" id="JBAMIC010000001">
    <property type="protein sequence ID" value="KAK7115047.1"/>
    <property type="molecule type" value="Genomic_DNA"/>
</dbReference>
<dbReference type="FunFam" id="3.30.160.60:FF:000446">
    <property type="entry name" value="Zinc finger protein"/>
    <property type="match status" value="2"/>
</dbReference>
<feature type="domain" description="C2H2-type" evidence="7">
    <location>
        <begin position="750"/>
        <end position="778"/>
    </location>
</feature>
<keyword evidence="4" id="KW-0862">Zinc</keyword>
<evidence type="ECO:0000256" key="6">
    <source>
        <dbReference type="SAM" id="MobiDB-lite"/>
    </source>
</evidence>
<feature type="domain" description="C2H2-type" evidence="7">
    <location>
        <begin position="693"/>
        <end position="720"/>
    </location>
</feature>
<dbReference type="GO" id="GO:0008270">
    <property type="term" value="F:zinc ion binding"/>
    <property type="evidence" value="ECO:0007669"/>
    <property type="project" value="UniProtKB-KW"/>
</dbReference>
<evidence type="ECO:0000259" key="7">
    <source>
        <dbReference type="PROSITE" id="PS50157"/>
    </source>
</evidence>
<feature type="domain" description="C2H2-type" evidence="7">
    <location>
        <begin position="779"/>
        <end position="806"/>
    </location>
</feature>
<name>A0AAN9C0H1_9CAEN</name>
<feature type="region of interest" description="Disordered" evidence="6">
    <location>
        <begin position="43"/>
        <end position="71"/>
    </location>
</feature>
<feature type="domain" description="C2H2-type" evidence="7">
    <location>
        <begin position="583"/>
        <end position="610"/>
    </location>
</feature>
<protein>
    <recommendedName>
        <fullName evidence="7">C2H2-type domain-containing protein</fullName>
    </recommendedName>
</protein>
<feature type="region of interest" description="Disordered" evidence="6">
    <location>
        <begin position="247"/>
        <end position="267"/>
    </location>
</feature>
<proteinExistence type="predicted"/>
<feature type="domain" description="C2H2-type" evidence="7">
    <location>
        <begin position="638"/>
        <end position="665"/>
    </location>
</feature>
<dbReference type="PANTHER" id="PTHR24379:SF121">
    <property type="entry name" value="C2H2-TYPE DOMAIN-CONTAINING PROTEIN"/>
    <property type="match status" value="1"/>
</dbReference>
<dbReference type="FunFam" id="3.30.160.60:FF:000065">
    <property type="entry name" value="B-cell CLL/lymphoma 6, member B"/>
    <property type="match status" value="1"/>
</dbReference>
<feature type="compositionally biased region" description="Basic and acidic residues" evidence="6">
    <location>
        <begin position="250"/>
        <end position="259"/>
    </location>
</feature>
<evidence type="ECO:0000256" key="5">
    <source>
        <dbReference type="PROSITE-ProRule" id="PRU00042"/>
    </source>
</evidence>
<dbReference type="InterPro" id="IPR013087">
    <property type="entry name" value="Znf_C2H2_type"/>
</dbReference>
<keyword evidence="1" id="KW-0479">Metal-binding</keyword>
<keyword evidence="9" id="KW-1185">Reference proteome</keyword>
<evidence type="ECO:0000313" key="9">
    <source>
        <dbReference type="Proteomes" id="UP001374579"/>
    </source>
</evidence>
<evidence type="ECO:0000256" key="2">
    <source>
        <dbReference type="ARBA" id="ARBA00022737"/>
    </source>
</evidence>
<dbReference type="PANTHER" id="PTHR24379">
    <property type="entry name" value="KRAB AND ZINC FINGER DOMAIN-CONTAINING"/>
    <property type="match status" value="1"/>
</dbReference>
<evidence type="ECO:0000256" key="1">
    <source>
        <dbReference type="ARBA" id="ARBA00022723"/>
    </source>
</evidence>
<feature type="region of interest" description="Disordered" evidence="6">
    <location>
        <begin position="1"/>
        <end position="27"/>
    </location>
</feature>
<gene>
    <name evidence="8" type="ORF">V1264_000993</name>
</gene>
<feature type="domain" description="C2H2-type" evidence="7">
    <location>
        <begin position="367"/>
        <end position="394"/>
    </location>
</feature>
<evidence type="ECO:0000313" key="8">
    <source>
        <dbReference type="EMBL" id="KAK7115047.1"/>
    </source>
</evidence>
<dbReference type="Proteomes" id="UP001374579">
    <property type="component" value="Unassembled WGS sequence"/>
</dbReference>
<feature type="domain" description="C2H2-type" evidence="7">
    <location>
        <begin position="526"/>
        <end position="553"/>
    </location>
</feature>
<feature type="domain" description="C2H2-type" evidence="7">
    <location>
        <begin position="554"/>
        <end position="582"/>
    </location>
</feature>
<dbReference type="SMART" id="SM00355">
    <property type="entry name" value="ZnF_C2H2"/>
    <property type="match status" value="14"/>
</dbReference>
<keyword evidence="3 5" id="KW-0863">Zinc-finger</keyword>
<accession>A0AAN9C0H1</accession>
<dbReference type="Gene3D" id="3.30.160.60">
    <property type="entry name" value="Classic Zinc Finger"/>
    <property type="match status" value="9"/>
</dbReference>
<feature type="domain" description="C2H2-type" evidence="7">
    <location>
        <begin position="666"/>
        <end position="693"/>
    </location>
</feature>
<reference evidence="8 9" key="1">
    <citation type="submission" date="2024-02" db="EMBL/GenBank/DDBJ databases">
        <title>Chromosome-scale genome assembly of the rough periwinkle Littorina saxatilis.</title>
        <authorList>
            <person name="De Jode A."/>
            <person name="Faria R."/>
            <person name="Formenti G."/>
            <person name="Sims Y."/>
            <person name="Smith T.P."/>
            <person name="Tracey A."/>
            <person name="Wood J.M.D."/>
            <person name="Zagrodzka Z.B."/>
            <person name="Johannesson K."/>
            <person name="Butlin R.K."/>
            <person name="Leder E.H."/>
        </authorList>
    </citation>
    <scope>NUCLEOTIDE SEQUENCE [LARGE SCALE GENOMIC DNA]</scope>
    <source>
        <strain evidence="8">Snail1</strain>
        <tissue evidence="8">Muscle</tissue>
    </source>
</reference>
<dbReference type="PROSITE" id="PS50157">
    <property type="entry name" value="ZINC_FINGER_C2H2_2"/>
    <property type="match status" value="13"/>
</dbReference>
<keyword evidence="2" id="KW-0677">Repeat</keyword>
<feature type="domain" description="C2H2-type" evidence="7">
    <location>
        <begin position="721"/>
        <end position="749"/>
    </location>
</feature>
<organism evidence="8 9">
    <name type="scientific">Littorina saxatilis</name>
    <dbReference type="NCBI Taxonomy" id="31220"/>
    <lineage>
        <taxon>Eukaryota</taxon>
        <taxon>Metazoa</taxon>
        <taxon>Spiralia</taxon>
        <taxon>Lophotrochozoa</taxon>
        <taxon>Mollusca</taxon>
        <taxon>Gastropoda</taxon>
        <taxon>Caenogastropoda</taxon>
        <taxon>Littorinimorpha</taxon>
        <taxon>Littorinoidea</taxon>
        <taxon>Littorinidae</taxon>
        <taxon>Littorina</taxon>
    </lineage>
</organism>
<feature type="domain" description="C2H2-type" evidence="7">
    <location>
        <begin position="611"/>
        <end position="633"/>
    </location>
</feature>
<feature type="domain" description="C2H2-type" evidence="7">
    <location>
        <begin position="327"/>
        <end position="354"/>
    </location>
</feature>
<sequence>MQMEHSFLNISRTSTPNTSTWDGGTLNSRATNVEDLRSWIKTEKSDSRLTNHRPETTSQCNKQGSKKSRPPLLAEETKISFVASEETWTLWQNLSKEHSLDDRQLAALLVKQHGDKAQETVCSSCHSPLGHFCSKCFILVPNPGCEEVPNTSTITFDSDAETSGREDMFDVELEEITQPITAGTVEEGQTSKEEAIVPKVEPETSDPDELWDGFIAQGKGIVACSFCDVSFPSIKGLTKHTAIHISPQWQREHRPEPRRTSRRQKNIPNYCNAEEDTWTEPVDIRENISATTDTTKKSIKCIFCGTEYKKAVSLTKHLQKHLKKNAFKCCVCVKFFDSVGELDLHLRSHPTSKFHCDGEASVENKSHQCRICGIRFRYLGFLANHAQKHSEPNPFWCSACESGFQYLADYTGHHCQTTEEKPELQAEQTHALQDFSSDDISLEPVFDNPGLSGSDGIFLSSTKGHSEQLNNQQAVTGDTQGAIVDANLTVEQQQPTAVGVEEHEALRRKNNKRFVRGSKFNKGGAFKCPDCPSSFKYASYLKIHSQKHTGRNAFSCSHCELTFPSKKQLLTHQERVHWGSAPITCQECGRVVKSMLMLDEHMRLHTGELPFECQICGEKFRTHAAVSVHRRAHKTDLLTCKECGATFTDYAVYKTHMEEHAGIKPHLCSMCGDAFALRHNLKKHMLKHGQKQFICEHCGHAFYTAGEHKLHVMRHLGIKPFTCELCDKSFIRKEKLNRHHISVHLREKPFKCKLCPLAYSDVSRLNEHFRAIHTNERPYKCPVCGKAFAKSGCRQAHLRIHKREGKFL</sequence>
<evidence type="ECO:0000256" key="4">
    <source>
        <dbReference type="ARBA" id="ARBA00022833"/>
    </source>
</evidence>
<feature type="compositionally biased region" description="Basic and acidic residues" evidence="6">
    <location>
        <begin position="43"/>
        <end position="55"/>
    </location>
</feature>
<comment type="caution">
    <text evidence="8">The sequence shown here is derived from an EMBL/GenBank/DDBJ whole genome shotgun (WGS) entry which is preliminary data.</text>
</comment>
<dbReference type="SUPFAM" id="SSF57667">
    <property type="entry name" value="beta-beta-alpha zinc fingers"/>
    <property type="match status" value="7"/>
</dbReference>
<evidence type="ECO:0000256" key="3">
    <source>
        <dbReference type="ARBA" id="ARBA00022771"/>
    </source>
</evidence>
<feature type="domain" description="C2H2-type" evidence="7">
    <location>
        <begin position="299"/>
        <end position="326"/>
    </location>
</feature>
<dbReference type="PROSITE" id="PS00028">
    <property type="entry name" value="ZINC_FINGER_C2H2_1"/>
    <property type="match status" value="14"/>
</dbReference>
<feature type="compositionally biased region" description="Polar residues" evidence="6">
    <location>
        <begin position="8"/>
        <end position="27"/>
    </location>
</feature>
<dbReference type="Pfam" id="PF00096">
    <property type="entry name" value="zf-C2H2"/>
    <property type="match status" value="5"/>
</dbReference>
<dbReference type="AlphaFoldDB" id="A0AAN9C0H1"/>